<organism evidence="2 3">
    <name type="scientific">Leptolyngbya boryana NIES-2135</name>
    <dbReference type="NCBI Taxonomy" id="1973484"/>
    <lineage>
        <taxon>Bacteria</taxon>
        <taxon>Bacillati</taxon>
        <taxon>Cyanobacteriota</taxon>
        <taxon>Cyanophyceae</taxon>
        <taxon>Leptolyngbyales</taxon>
        <taxon>Leptolyngbyaceae</taxon>
        <taxon>Leptolyngbya group</taxon>
        <taxon>Leptolyngbya</taxon>
    </lineage>
</organism>
<reference evidence="2 3" key="1">
    <citation type="submission" date="2017-06" db="EMBL/GenBank/DDBJ databases">
        <title>Genome sequencing of cyanobaciteial culture collection at National Institute for Environmental Studies (NIES).</title>
        <authorList>
            <person name="Hirose Y."/>
            <person name="Shimura Y."/>
            <person name="Fujisawa T."/>
            <person name="Nakamura Y."/>
            <person name="Kawachi M."/>
        </authorList>
    </citation>
    <scope>NUCLEOTIDE SEQUENCE [LARGE SCALE GENOMIC DNA]</scope>
    <source>
        <strain evidence="2 3">NIES-2135</strain>
    </source>
</reference>
<dbReference type="Proteomes" id="UP000217895">
    <property type="component" value="Chromosome"/>
</dbReference>
<feature type="region of interest" description="Disordered" evidence="1">
    <location>
        <begin position="48"/>
        <end position="93"/>
    </location>
</feature>
<keyword evidence="3" id="KW-1185">Reference proteome</keyword>
<evidence type="ECO:0000313" key="3">
    <source>
        <dbReference type="Proteomes" id="UP000217895"/>
    </source>
</evidence>
<gene>
    <name evidence="2" type="ORF">NIES2135_26720</name>
</gene>
<protein>
    <submittedName>
        <fullName evidence="2">Uncharacterized protein</fullName>
    </submittedName>
</protein>
<sequence>MNAIDILRKQQAQNRSNFAERKVEVSPALYRSIGFDAETGMSIVSNGSDTVSASRNTNGAIKPNQPVKTTQAGSRAVVDSMPSPKTRKSTTAPQSGKIKALFITYQGGLESADGTMSLWVGGWKTNAVKIAEYPHNSSRFTRIENASLNNLGGDKWIASWQFITRNGQQRFEQNWVTRSNSGTWRFSDAELGKELRLDELTIEHHGFGFWSFRMLDREIEIGLGSSQIGITGYWLKDEVETKPWSRQVNATLEDVSTNIEESIALYPGRFESFRSFSQENQTSSSGRVEQGKIFLINDQYNQSFGAQFKVSVNSSVSFFDPDCGYWLFSEADQQLKFSTEDDLFPPAQLAPNQHHNWIGNRLYRVEPPAQSIYRSGGDVRVFVNEFDSEDESLIRQVRSLKSYLHPLKPNADVRALSYYA</sequence>
<name>A0A1Z4JH48_LEPBY</name>
<proteinExistence type="predicted"/>
<feature type="compositionally biased region" description="Polar residues" evidence="1">
    <location>
        <begin position="48"/>
        <end position="59"/>
    </location>
</feature>
<evidence type="ECO:0000313" key="2">
    <source>
        <dbReference type="EMBL" id="BAY55847.1"/>
    </source>
</evidence>
<evidence type="ECO:0000256" key="1">
    <source>
        <dbReference type="SAM" id="MobiDB-lite"/>
    </source>
</evidence>
<accession>A0A1Z4JH48</accession>
<dbReference type="AlphaFoldDB" id="A0A1Z4JH48"/>
<dbReference type="EMBL" id="AP018203">
    <property type="protein sequence ID" value="BAY55847.1"/>
    <property type="molecule type" value="Genomic_DNA"/>
</dbReference>